<protein>
    <submittedName>
        <fullName evidence="1">Uncharacterized protein</fullName>
    </submittedName>
</protein>
<proteinExistence type="predicted"/>
<dbReference type="InParanoid" id="E9E027"/>
<gene>
    <name evidence="1" type="ORF">MAC_03303</name>
</gene>
<dbReference type="Proteomes" id="UP000002499">
    <property type="component" value="Unassembled WGS sequence"/>
</dbReference>
<dbReference type="AlphaFoldDB" id="E9E027"/>
<evidence type="ECO:0000313" key="2">
    <source>
        <dbReference type="Proteomes" id="UP000002499"/>
    </source>
</evidence>
<sequence length="167" mass="18523">MIPMENLSPENVEKRFSEDGFLAFEDAVLGDRVKSRSKVRFRPEDVDCLEFCKQNVFQDDRVQGVLGALFPWAALIWYEIYLRGPTNTEINAILTGQIRHMNAVVVQLCGPQSKVIIYKDSHLQPFHGAPGSAGLLEIAGAQVRKAGCEPAEIILQHGGLYVTVPIS</sequence>
<dbReference type="EMBL" id="GL698488">
    <property type="protein sequence ID" value="EFY90723.1"/>
    <property type="molecule type" value="Genomic_DNA"/>
</dbReference>
<keyword evidence="2" id="KW-1185">Reference proteome</keyword>
<dbReference type="STRING" id="655827.E9E027"/>
<dbReference type="KEGG" id="maw:19247614"/>
<name>E9E027_METAQ</name>
<dbReference type="OrthoDB" id="5068804at2759"/>
<dbReference type="HOGENOM" id="CLU_089357_2_1_1"/>
<dbReference type="GeneID" id="19247614"/>
<reference evidence="1 2" key="1">
    <citation type="journal article" date="2011" name="PLoS Genet.">
        <title>Genome sequencing and comparative transcriptomics of the model entomopathogenic fungi Metarhizium anisopliae and M. acridum.</title>
        <authorList>
            <person name="Gao Q."/>
            <person name="Jin K."/>
            <person name="Ying S.H."/>
            <person name="Zhang Y."/>
            <person name="Xiao G."/>
            <person name="Shang Y."/>
            <person name="Duan Z."/>
            <person name="Hu X."/>
            <person name="Xie X.Q."/>
            <person name="Zhou G."/>
            <person name="Peng G."/>
            <person name="Luo Z."/>
            <person name="Huang W."/>
            <person name="Wang B."/>
            <person name="Fang W."/>
            <person name="Wang S."/>
            <person name="Zhong Y."/>
            <person name="Ma L.J."/>
            <person name="St Leger R.J."/>
            <person name="Zhao G.P."/>
            <person name="Pei Y."/>
            <person name="Feng M.G."/>
            <person name="Xia Y."/>
            <person name="Wang C."/>
        </authorList>
    </citation>
    <scope>NUCLEOTIDE SEQUENCE [LARGE SCALE GENOMIC DNA]</scope>
    <source>
        <strain evidence="1 2">CQMa 102</strain>
    </source>
</reference>
<organism evidence="2">
    <name type="scientific">Metarhizium acridum (strain CQMa 102)</name>
    <dbReference type="NCBI Taxonomy" id="655827"/>
    <lineage>
        <taxon>Eukaryota</taxon>
        <taxon>Fungi</taxon>
        <taxon>Dikarya</taxon>
        <taxon>Ascomycota</taxon>
        <taxon>Pezizomycotina</taxon>
        <taxon>Sordariomycetes</taxon>
        <taxon>Hypocreomycetidae</taxon>
        <taxon>Hypocreales</taxon>
        <taxon>Clavicipitaceae</taxon>
        <taxon>Metarhizium</taxon>
    </lineage>
</organism>
<evidence type="ECO:0000313" key="1">
    <source>
        <dbReference type="EMBL" id="EFY90723.1"/>
    </source>
</evidence>
<accession>E9E027</accession>